<proteinExistence type="predicted"/>
<evidence type="ECO:0000313" key="4">
    <source>
        <dbReference type="Proteomes" id="UP001499987"/>
    </source>
</evidence>
<dbReference type="Proteomes" id="UP001499987">
    <property type="component" value="Unassembled WGS sequence"/>
</dbReference>
<dbReference type="InterPro" id="IPR051603">
    <property type="entry name" value="Zinc-ADH_QOR/CCCR"/>
</dbReference>
<evidence type="ECO:0000259" key="2">
    <source>
        <dbReference type="SMART" id="SM00829"/>
    </source>
</evidence>
<dbReference type="InterPro" id="IPR011032">
    <property type="entry name" value="GroES-like_sf"/>
</dbReference>
<feature type="domain" description="Enoyl reductase (ER)" evidence="2">
    <location>
        <begin position="11"/>
        <end position="299"/>
    </location>
</feature>
<dbReference type="SMART" id="SM00829">
    <property type="entry name" value="PKS_ER"/>
    <property type="match status" value="1"/>
</dbReference>
<dbReference type="PANTHER" id="PTHR44154:SF1">
    <property type="entry name" value="QUINONE OXIDOREDUCTASE"/>
    <property type="match status" value="1"/>
</dbReference>
<dbReference type="InterPro" id="IPR036291">
    <property type="entry name" value="NAD(P)-bd_dom_sf"/>
</dbReference>
<sequence>MSKAFGYRAFGGPEHQEFLDRPVPVPGPDRLQIAVRAAGVNPIDWKIRNGWLGTDRPLPAVLGAEAAGVVEAVGPGVEGFAVGDEVFGVTVAGGYAEHTLLDAAVSARKPAEVPFATAAALPVAGATAWDAVEQLALEPGRTLLVLGIAGGVGSAAAQLARARGVKVVGTAADRNRDWVASFGATQVRYGEGVADRIRTAAPDGVDGLLDLIGGEDLREAAAVLADRTRLVSTADPDTAAALGGSAVRRNPGREALAALAALVAAGGLDPRITATYPLDRAPEALAEVESGHARGKLVLVVE</sequence>
<gene>
    <name evidence="3" type="ORF">GCM10009663_44930</name>
</gene>
<keyword evidence="4" id="KW-1185">Reference proteome</keyword>
<reference evidence="4" key="1">
    <citation type="journal article" date="2019" name="Int. J. Syst. Evol. Microbiol.">
        <title>The Global Catalogue of Microorganisms (GCM) 10K type strain sequencing project: providing services to taxonomists for standard genome sequencing and annotation.</title>
        <authorList>
            <consortium name="The Broad Institute Genomics Platform"/>
            <consortium name="The Broad Institute Genome Sequencing Center for Infectious Disease"/>
            <person name="Wu L."/>
            <person name="Ma J."/>
        </authorList>
    </citation>
    <scope>NUCLEOTIDE SEQUENCE [LARGE SCALE GENOMIC DNA]</scope>
    <source>
        <strain evidence="4">JCM 13002</strain>
    </source>
</reference>
<organism evidence="3 4">
    <name type="scientific">Kitasatospora arboriphila</name>
    <dbReference type="NCBI Taxonomy" id="258052"/>
    <lineage>
        <taxon>Bacteria</taxon>
        <taxon>Bacillati</taxon>
        <taxon>Actinomycetota</taxon>
        <taxon>Actinomycetes</taxon>
        <taxon>Kitasatosporales</taxon>
        <taxon>Streptomycetaceae</taxon>
        <taxon>Kitasatospora</taxon>
    </lineage>
</organism>
<comment type="caution">
    <text evidence="3">The sequence shown here is derived from an EMBL/GenBank/DDBJ whole genome shotgun (WGS) entry which is preliminary data.</text>
</comment>
<name>A0ABP4EAQ0_9ACTN</name>
<dbReference type="PANTHER" id="PTHR44154">
    <property type="entry name" value="QUINONE OXIDOREDUCTASE"/>
    <property type="match status" value="1"/>
</dbReference>
<dbReference type="InterPro" id="IPR020843">
    <property type="entry name" value="ER"/>
</dbReference>
<evidence type="ECO:0000256" key="1">
    <source>
        <dbReference type="ARBA" id="ARBA00022857"/>
    </source>
</evidence>
<dbReference type="InterPro" id="IPR013154">
    <property type="entry name" value="ADH-like_N"/>
</dbReference>
<dbReference type="CDD" id="cd05289">
    <property type="entry name" value="MDR_like_2"/>
    <property type="match status" value="1"/>
</dbReference>
<evidence type="ECO:0000313" key="3">
    <source>
        <dbReference type="EMBL" id="GAA1096921.1"/>
    </source>
</evidence>
<dbReference type="Gene3D" id="3.90.180.10">
    <property type="entry name" value="Medium-chain alcohol dehydrogenases, catalytic domain"/>
    <property type="match status" value="1"/>
</dbReference>
<dbReference type="Pfam" id="PF08240">
    <property type="entry name" value="ADH_N"/>
    <property type="match status" value="1"/>
</dbReference>
<dbReference type="Gene3D" id="3.40.50.720">
    <property type="entry name" value="NAD(P)-binding Rossmann-like Domain"/>
    <property type="match status" value="1"/>
</dbReference>
<protein>
    <submittedName>
        <fullName evidence="3">NADP-dependent oxidoreductase</fullName>
    </submittedName>
</protein>
<dbReference type="Pfam" id="PF13602">
    <property type="entry name" value="ADH_zinc_N_2"/>
    <property type="match status" value="1"/>
</dbReference>
<dbReference type="EMBL" id="BAAALD010000045">
    <property type="protein sequence ID" value="GAA1096921.1"/>
    <property type="molecule type" value="Genomic_DNA"/>
</dbReference>
<keyword evidence="1" id="KW-0521">NADP</keyword>
<dbReference type="SUPFAM" id="SSF50129">
    <property type="entry name" value="GroES-like"/>
    <property type="match status" value="1"/>
</dbReference>
<accession>A0ABP4EAQ0</accession>
<dbReference type="SUPFAM" id="SSF51735">
    <property type="entry name" value="NAD(P)-binding Rossmann-fold domains"/>
    <property type="match status" value="1"/>
</dbReference>
<dbReference type="RefSeq" id="WP_344625446.1">
    <property type="nucleotide sequence ID" value="NZ_BAAALD010000045.1"/>
</dbReference>